<keyword evidence="3" id="KW-1185">Reference proteome</keyword>
<organism evidence="2 3">
    <name type="scientific">Rhynchospora pubera</name>
    <dbReference type="NCBI Taxonomy" id="906938"/>
    <lineage>
        <taxon>Eukaryota</taxon>
        <taxon>Viridiplantae</taxon>
        <taxon>Streptophyta</taxon>
        <taxon>Embryophyta</taxon>
        <taxon>Tracheophyta</taxon>
        <taxon>Spermatophyta</taxon>
        <taxon>Magnoliopsida</taxon>
        <taxon>Liliopsida</taxon>
        <taxon>Poales</taxon>
        <taxon>Cyperaceae</taxon>
        <taxon>Cyperoideae</taxon>
        <taxon>Rhynchosporeae</taxon>
        <taxon>Rhynchospora</taxon>
    </lineage>
</organism>
<dbReference type="EMBL" id="JAMFTS010000002">
    <property type="protein sequence ID" value="KAJ4787803.1"/>
    <property type="molecule type" value="Genomic_DNA"/>
</dbReference>
<sequence>MNLSPVKYLNHNGLLAFNRSHFSLLSRGCRGFQSRFLIISRPSSFSSFFPIGTSAMASEPERITALFSMYSDDDDEEENDYASDQPNPPPSNPTPSPRSPLQPHQEPSSDHKTLINSLPPTPSQIRSPLSPPSQSPRRSPVPKFAAQSRGKKGALGIVDYGHDEMAVSPEHDEGEGTSSDRVHMFREDMQKTSSPIAGDLEKSKLDAMAVDFTGSDHEMPQTEETGNGSANLQQDDLLSRFLGAPLTTKCSEELQQKINKFLAYKRAGRSFNAEVRNRKDYRNPDFLQHAVRYQDIDQIGTCFSKEVFNPHGYDKSDYYDEIEADMKREQERKEQERKKSPKVDFVSAGIQPPTVIPILKTTPAGLPPAPATGDSVPRETRNKKSKWDKVEGDVKNSVLPAGAAAVLSQAAVGGGYSGFVQQKRKEAEEKKTNDKKSDRRT</sequence>
<dbReference type="InterPro" id="IPR012479">
    <property type="entry name" value="SAP30BP"/>
</dbReference>
<evidence type="ECO:0000313" key="3">
    <source>
        <dbReference type="Proteomes" id="UP001140206"/>
    </source>
</evidence>
<dbReference type="Pfam" id="PF07818">
    <property type="entry name" value="HCNGP"/>
    <property type="match status" value="1"/>
</dbReference>
<feature type="compositionally biased region" description="Basic and acidic residues" evidence="1">
    <location>
        <begin position="423"/>
        <end position="441"/>
    </location>
</feature>
<protein>
    <submittedName>
        <fullName evidence="2">SAP30-binding protein</fullName>
    </submittedName>
</protein>
<feature type="compositionally biased region" description="Basic and acidic residues" evidence="1">
    <location>
        <begin position="376"/>
        <end position="391"/>
    </location>
</feature>
<proteinExistence type="predicted"/>
<feature type="region of interest" description="Disordered" evidence="1">
    <location>
        <begin position="73"/>
        <end position="152"/>
    </location>
</feature>
<gene>
    <name evidence="2" type="ORF">LUZ62_039049</name>
</gene>
<dbReference type="PANTHER" id="PTHR13464">
    <property type="entry name" value="TRANSCRIPTIONAL REGULATOR PROTEIN HCNGP"/>
    <property type="match status" value="1"/>
</dbReference>
<dbReference type="PANTHER" id="PTHR13464:SF0">
    <property type="entry name" value="SAP30-BINDING PROTEIN"/>
    <property type="match status" value="1"/>
</dbReference>
<evidence type="ECO:0000313" key="2">
    <source>
        <dbReference type="EMBL" id="KAJ4787803.1"/>
    </source>
</evidence>
<name>A0AAV8FAK4_9POAL</name>
<feature type="region of interest" description="Disordered" evidence="1">
    <location>
        <begin position="420"/>
        <end position="441"/>
    </location>
</feature>
<feature type="compositionally biased region" description="Pro residues" evidence="1">
    <location>
        <begin position="86"/>
        <end position="100"/>
    </location>
</feature>
<dbReference type="GO" id="GO:0005634">
    <property type="term" value="C:nucleus"/>
    <property type="evidence" value="ECO:0007669"/>
    <property type="project" value="TreeGrafter"/>
</dbReference>
<feature type="region of interest" description="Disordered" evidence="1">
    <location>
        <begin position="360"/>
        <end position="391"/>
    </location>
</feature>
<evidence type="ECO:0000256" key="1">
    <source>
        <dbReference type="SAM" id="MobiDB-lite"/>
    </source>
</evidence>
<reference evidence="2" key="1">
    <citation type="submission" date="2022-08" db="EMBL/GenBank/DDBJ databases">
        <authorList>
            <person name="Marques A."/>
        </authorList>
    </citation>
    <scope>NUCLEOTIDE SEQUENCE</scope>
    <source>
        <strain evidence="2">RhyPub2mFocal</strain>
        <tissue evidence="2">Leaves</tissue>
    </source>
</reference>
<accession>A0AAV8FAK4</accession>
<dbReference type="GO" id="GO:0006355">
    <property type="term" value="P:regulation of DNA-templated transcription"/>
    <property type="evidence" value="ECO:0007669"/>
    <property type="project" value="InterPro"/>
</dbReference>
<dbReference type="AlphaFoldDB" id="A0AAV8FAK4"/>
<comment type="caution">
    <text evidence="2">The sequence shown here is derived from an EMBL/GenBank/DDBJ whole genome shotgun (WGS) entry which is preliminary data.</text>
</comment>
<dbReference type="Proteomes" id="UP001140206">
    <property type="component" value="Chromosome 2"/>
</dbReference>